<keyword evidence="6" id="KW-0378">Hydrolase</keyword>
<dbReference type="InterPro" id="IPR022764">
    <property type="entry name" value="Peptidase_S54_rhomboid_dom"/>
</dbReference>
<feature type="compositionally biased region" description="Low complexity" evidence="7">
    <location>
        <begin position="410"/>
        <end position="422"/>
    </location>
</feature>
<dbReference type="Pfam" id="PF01694">
    <property type="entry name" value="Rhomboid"/>
    <property type="match status" value="1"/>
</dbReference>
<keyword evidence="10" id="KW-1185">Reference proteome</keyword>
<dbReference type="OrthoDB" id="418595at2759"/>
<comment type="function">
    <text evidence="6">Serine protease involved in intramembrane proteolysis.</text>
</comment>
<dbReference type="InterPro" id="IPR002610">
    <property type="entry name" value="Peptidase_S54_rhomboid-like"/>
</dbReference>
<feature type="transmembrane region" description="Helical" evidence="6">
    <location>
        <begin position="598"/>
        <end position="616"/>
    </location>
</feature>
<protein>
    <recommendedName>
        <fullName evidence="6">RHOMBOID-like protein</fullName>
        <ecNumber evidence="6">3.4.21.105</ecNumber>
    </recommendedName>
</protein>
<proteinExistence type="inferred from homology"/>
<feature type="region of interest" description="Disordered" evidence="7">
    <location>
        <begin position="410"/>
        <end position="449"/>
    </location>
</feature>
<evidence type="ECO:0000256" key="7">
    <source>
        <dbReference type="SAM" id="MobiDB-lite"/>
    </source>
</evidence>
<keyword evidence="6" id="KW-0645">Protease</keyword>
<feature type="compositionally biased region" description="Basic residues" evidence="7">
    <location>
        <begin position="440"/>
        <end position="449"/>
    </location>
</feature>
<dbReference type="GO" id="GO:0006508">
    <property type="term" value="P:proteolysis"/>
    <property type="evidence" value="ECO:0007669"/>
    <property type="project" value="UniProtKB-KW"/>
</dbReference>
<dbReference type="PANTHER" id="PTHR22936:SF99">
    <property type="entry name" value="RHOMBOID-LIKE PROTEASE"/>
    <property type="match status" value="1"/>
</dbReference>
<name>D8U7M8_VOLCA</name>
<evidence type="ECO:0000313" key="9">
    <source>
        <dbReference type="EMBL" id="EFJ44262.1"/>
    </source>
</evidence>
<dbReference type="GO" id="GO:0004252">
    <property type="term" value="F:serine-type endopeptidase activity"/>
    <property type="evidence" value="ECO:0007669"/>
    <property type="project" value="InterPro"/>
</dbReference>
<feature type="transmembrane region" description="Helical" evidence="6">
    <location>
        <begin position="470"/>
        <end position="498"/>
    </location>
</feature>
<feature type="region of interest" description="Disordered" evidence="7">
    <location>
        <begin position="123"/>
        <end position="163"/>
    </location>
</feature>
<dbReference type="RefSeq" id="XP_002954621.1">
    <property type="nucleotide sequence ID" value="XM_002954575.1"/>
</dbReference>
<dbReference type="GeneID" id="9626168"/>
<evidence type="ECO:0000256" key="3">
    <source>
        <dbReference type="ARBA" id="ARBA00022692"/>
    </source>
</evidence>
<dbReference type="SUPFAM" id="SSF144091">
    <property type="entry name" value="Rhomboid-like"/>
    <property type="match status" value="1"/>
</dbReference>
<keyword evidence="5 6" id="KW-0472">Membrane</keyword>
<evidence type="ECO:0000256" key="4">
    <source>
        <dbReference type="ARBA" id="ARBA00022989"/>
    </source>
</evidence>
<comment type="subcellular location">
    <subcellularLocation>
        <location evidence="1 6">Membrane</location>
        <topology evidence="1 6">Multi-pass membrane protein</topology>
    </subcellularLocation>
</comment>
<evidence type="ECO:0000256" key="6">
    <source>
        <dbReference type="RuleBase" id="RU362115"/>
    </source>
</evidence>
<feature type="transmembrane region" description="Helical" evidence="6">
    <location>
        <begin position="660"/>
        <end position="686"/>
    </location>
</feature>
<keyword evidence="3 6" id="KW-0812">Transmembrane</keyword>
<dbReference type="InterPro" id="IPR035952">
    <property type="entry name" value="Rhomboid-like_sf"/>
</dbReference>
<reference evidence="9 10" key="1">
    <citation type="journal article" date="2010" name="Science">
        <title>Genomic analysis of organismal complexity in the multicellular green alga Volvox carteri.</title>
        <authorList>
            <person name="Prochnik S.E."/>
            <person name="Umen J."/>
            <person name="Nedelcu A.M."/>
            <person name="Hallmann A."/>
            <person name="Miller S.M."/>
            <person name="Nishii I."/>
            <person name="Ferris P."/>
            <person name="Kuo A."/>
            <person name="Mitros T."/>
            <person name="Fritz-Laylin L.K."/>
            <person name="Hellsten U."/>
            <person name="Chapman J."/>
            <person name="Simakov O."/>
            <person name="Rensing S.A."/>
            <person name="Terry A."/>
            <person name="Pangilinan J."/>
            <person name="Kapitonov V."/>
            <person name="Jurka J."/>
            <person name="Salamov A."/>
            <person name="Shapiro H."/>
            <person name="Schmutz J."/>
            <person name="Grimwood J."/>
            <person name="Lindquist E."/>
            <person name="Lucas S."/>
            <person name="Grigoriev I.V."/>
            <person name="Schmitt R."/>
            <person name="Kirk D."/>
            <person name="Rokhsar D.S."/>
        </authorList>
    </citation>
    <scope>NUCLEOTIDE SEQUENCE [LARGE SCALE GENOMIC DNA]</scope>
    <source>
        <strain evidence="10">f. Nagariensis / Eve</strain>
    </source>
</reference>
<evidence type="ECO:0000259" key="8">
    <source>
        <dbReference type="Pfam" id="PF01694"/>
    </source>
</evidence>
<organism evidence="10">
    <name type="scientific">Volvox carteri f. nagariensis</name>
    <dbReference type="NCBI Taxonomy" id="3068"/>
    <lineage>
        <taxon>Eukaryota</taxon>
        <taxon>Viridiplantae</taxon>
        <taxon>Chlorophyta</taxon>
        <taxon>core chlorophytes</taxon>
        <taxon>Chlorophyceae</taxon>
        <taxon>CS clade</taxon>
        <taxon>Chlamydomonadales</taxon>
        <taxon>Volvocaceae</taxon>
        <taxon>Volvox</taxon>
    </lineage>
</organism>
<dbReference type="Gene3D" id="1.20.1540.10">
    <property type="entry name" value="Rhomboid-like"/>
    <property type="match status" value="1"/>
</dbReference>
<evidence type="ECO:0000256" key="5">
    <source>
        <dbReference type="ARBA" id="ARBA00023136"/>
    </source>
</evidence>
<feature type="compositionally biased region" description="Basic and acidic residues" evidence="7">
    <location>
        <begin position="55"/>
        <end position="74"/>
    </location>
</feature>
<dbReference type="Proteomes" id="UP000001058">
    <property type="component" value="Unassembled WGS sequence"/>
</dbReference>
<evidence type="ECO:0000256" key="2">
    <source>
        <dbReference type="ARBA" id="ARBA00009045"/>
    </source>
</evidence>
<dbReference type="STRING" id="3068.D8U7M8"/>
<feature type="compositionally biased region" description="Low complexity" evidence="7">
    <location>
        <begin position="30"/>
        <end position="45"/>
    </location>
</feature>
<evidence type="ECO:0000256" key="1">
    <source>
        <dbReference type="ARBA" id="ARBA00004141"/>
    </source>
</evidence>
<dbReference type="KEGG" id="vcn:VOLCADRAFT_95503"/>
<keyword evidence="4 6" id="KW-1133">Transmembrane helix</keyword>
<accession>D8U7M8</accession>
<feature type="region of interest" description="Disordered" evidence="7">
    <location>
        <begin position="30"/>
        <end position="74"/>
    </location>
</feature>
<comment type="catalytic activity">
    <reaction evidence="6">
        <text>Cleaves type-1 transmembrane domains using a catalytic dyad composed of serine and histidine that are contributed by different transmembrane domains.</text>
        <dbReference type="EC" id="3.4.21.105"/>
    </reaction>
</comment>
<dbReference type="PANTHER" id="PTHR22936">
    <property type="entry name" value="RHOMBOID-RELATED"/>
    <property type="match status" value="1"/>
</dbReference>
<feature type="transmembrane region" description="Helical" evidence="6">
    <location>
        <begin position="510"/>
        <end position="528"/>
    </location>
</feature>
<dbReference type="GO" id="GO:0016020">
    <property type="term" value="C:membrane"/>
    <property type="evidence" value="ECO:0007669"/>
    <property type="project" value="UniProtKB-SubCell"/>
</dbReference>
<dbReference type="InParanoid" id="D8U7M8"/>
<comment type="caution">
    <text evidence="6">Lacks conserved residue(s) required for the propagation of feature annotation.</text>
</comment>
<sequence>MPPSTAAAAAAAKSPFGALHVFTGGTVLRTSGLGHRSSSSGARGSQPMPPPSQRPFDRVGRDADGSFDGDGRLRRDGAFISGSSVSSISIVLDAASATGVVSGSDSGASKAVSTSATAAVAAAGEMPSHRLPAASPASSPASPAPAPGAAMASPSSSSSGVHDATTAAAEPYYAAADTLPYMTARPLRGSSDSASAFAAPIISSDVATAAIVSNIGGDAAASLPTGGCPSGSVQIDLSSGAETSSPNAKQAHLSISFLALPPPPPALMSQGGALASGQVSSGGGGAAAAAVASMPLPKCLYRTTDDTSVPAGVVYARFPEVTPAAEAAAKAPVSAPIDRSTYIMTTSTTSSSRDTAAAAAAAAAGTDRAVEASASEAELRDVDLVATIRANPVDVSADDATLDTEDSAVGTAAAAAATPTGTDSDDGGGPAALPPEVRRRLSGHLGRQRTKSIRNWKDLSHSMAGQPPGYWLLGTMLLLVVMSTMHLAANMALLLVLASYLESLFGCWRLLPVWVVAGVAGNMASAFFENPCTLVVGSSGAVFGLLGAFVADAAINFESIPLLWLRLAGMAAVAALLVALQITGHTGGSNTRGSSTSHASHAGGFLSGGMLAWLLLPDFKARRSMKVSELLTASGISSSLPDPSSPGGAQLYSFWQRHKILLYGMYGVAVLLLLVMLLALPLVLYLRTFQRMVCG</sequence>
<keyword evidence="6" id="KW-0720">Serine protease</keyword>
<feature type="transmembrane region" description="Helical" evidence="6">
    <location>
        <begin position="563"/>
        <end position="583"/>
    </location>
</feature>
<feature type="compositionally biased region" description="Low complexity" evidence="7">
    <location>
        <begin position="132"/>
        <end position="163"/>
    </location>
</feature>
<feature type="domain" description="Peptidase S54 rhomboid" evidence="8">
    <location>
        <begin position="479"/>
        <end position="616"/>
    </location>
</feature>
<comment type="similarity">
    <text evidence="2 6">Belongs to the peptidase S54 family.</text>
</comment>
<gene>
    <name evidence="9" type="ORF">VOLCADRAFT_95503</name>
</gene>
<feature type="transmembrane region" description="Helical" evidence="6">
    <location>
        <begin position="534"/>
        <end position="551"/>
    </location>
</feature>
<dbReference type="EC" id="3.4.21.105" evidence="6"/>
<dbReference type="AlphaFoldDB" id="D8U7M8"/>
<dbReference type="EMBL" id="GL378365">
    <property type="protein sequence ID" value="EFJ44262.1"/>
    <property type="molecule type" value="Genomic_DNA"/>
</dbReference>
<evidence type="ECO:0000313" key="10">
    <source>
        <dbReference type="Proteomes" id="UP000001058"/>
    </source>
</evidence>